<dbReference type="InterPro" id="IPR055178">
    <property type="entry name" value="RsdA/BaiN/AoA(So)-like_dom"/>
</dbReference>
<dbReference type="SUPFAM" id="SSF51905">
    <property type="entry name" value="FAD/NAD(P)-binding domain"/>
    <property type="match status" value="1"/>
</dbReference>
<dbReference type="Gene3D" id="1.10.8.260">
    <property type="entry name" value="HI0933 insert domain-like"/>
    <property type="match status" value="1"/>
</dbReference>
<evidence type="ECO:0000256" key="3">
    <source>
        <dbReference type="ARBA" id="ARBA00022827"/>
    </source>
</evidence>
<feature type="domain" description="RsdA/BaiN/AoA(So)-like insert" evidence="5">
    <location>
        <begin position="191"/>
        <end position="341"/>
    </location>
</feature>
<evidence type="ECO:0000256" key="1">
    <source>
        <dbReference type="ARBA" id="ARBA00001974"/>
    </source>
</evidence>
<name>A0A059G0Q6_9PROT</name>
<dbReference type="RefSeq" id="WP_011645750.1">
    <property type="nucleotide sequence ID" value="NZ_ARYI01000001.1"/>
</dbReference>
<feature type="domain" description="RsdA/BaiN/AoA(So)-like Rossmann fold-like" evidence="4">
    <location>
        <begin position="3"/>
        <end position="393"/>
    </location>
</feature>
<dbReference type="InterPro" id="IPR036188">
    <property type="entry name" value="FAD/NAD-bd_sf"/>
</dbReference>
<dbReference type="OrthoDB" id="5288829at2"/>
<dbReference type="Pfam" id="PF22780">
    <property type="entry name" value="HI0933_like_1st"/>
    <property type="match status" value="1"/>
</dbReference>
<reference evidence="6 7" key="1">
    <citation type="submission" date="2013-04" db="EMBL/GenBank/DDBJ databases">
        <title>Hyphomonas hirschiana VP5 Genome Sequencing.</title>
        <authorList>
            <person name="Lai Q."/>
            <person name="Shao Z."/>
        </authorList>
    </citation>
    <scope>NUCLEOTIDE SEQUENCE [LARGE SCALE GENOMIC DNA]</scope>
    <source>
        <strain evidence="6 7">VP5</strain>
    </source>
</reference>
<dbReference type="Gene3D" id="3.50.50.60">
    <property type="entry name" value="FAD/NAD(P)-binding domain"/>
    <property type="match status" value="1"/>
</dbReference>
<evidence type="ECO:0000313" key="6">
    <source>
        <dbReference type="EMBL" id="KCZ96336.1"/>
    </source>
</evidence>
<dbReference type="SUPFAM" id="SSF160996">
    <property type="entry name" value="HI0933 insert domain-like"/>
    <property type="match status" value="1"/>
</dbReference>
<dbReference type="PATRIC" id="fig|1280951.3.peg.326"/>
<keyword evidence="3" id="KW-0274">FAD</keyword>
<dbReference type="PANTHER" id="PTHR42887">
    <property type="entry name" value="OS12G0638800 PROTEIN"/>
    <property type="match status" value="1"/>
</dbReference>
<dbReference type="EMBL" id="ARYI01000001">
    <property type="protein sequence ID" value="KCZ96336.1"/>
    <property type="molecule type" value="Genomic_DNA"/>
</dbReference>
<dbReference type="NCBIfam" id="TIGR03862">
    <property type="entry name" value="flavo_PP4765"/>
    <property type="match status" value="1"/>
</dbReference>
<comment type="cofactor">
    <cofactor evidence="1">
        <name>FAD</name>
        <dbReference type="ChEBI" id="CHEBI:57692"/>
    </cofactor>
</comment>
<gene>
    <name evidence="6" type="ORF">HHI_01615</name>
</gene>
<protein>
    <submittedName>
        <fullName evidence="6">Pyridine nucleotide-disulfide oxidoreductase</fullName>
    </submittedName>
</protein>
<organism evidence="6 7">
    <name type="scientific">Hyphomonas hirschiana VP5</name>
    <dbReference type="NCBI Taxonomy" id="1280951"/>
    <lineage>
        <taxon>Bacteria</taxon>
        <taxon>Pseudomonadati</taxon>
        <taxon>Pseudomonadota</taxon>
        <taxon>Alphaproteobacteria</taxon>
        <taxon>Hyphomonadales</taxon>
        <taxon>Hyphomonadaceae</taxon>
        <taxon>Hyphomonas</taxon>
    </lineage>
</organism>
<dbReference type="InterPro" id="IPR023166">
    <property type="entry name" value="BaiN-like_dom_sf"/>
</dbReference>
<proteinExistence type="predicted"/>
<dbReference type="Pfam" id="PF03486">
    <property type="entry name" value="HI0933_like"/>
    <property type="match status" value="1"/>
</dbReference>
<dbReference type="PANTHER" id="PTHR42887:SF1">
    <property type="entry name" value="BLR3961 PROTEIN"/>
    <property type="match status" value="1"/>
</dbReference>
<dbReference type="InterPro" id="IPR022460">
    <property type="entry name" value="Flavoprotein_PP4765"/>
</dbReference>
<evidence type="ECO:0000256" key="2">
    <source>
        <dbReference type="ARBA" id="ARBA00022630"/>
    </source>
</evidence>
<evidence type="ECO:0000313" key="7">
    <source>
        <dbReference type="Proteomes" id="UP000025061"/>
    </source>
</evidence>
<evidence type="ECO:0000259" key="5">
    <source>
        <dbReference type="Pfam" id="PF22780"/>
    </source>
</evidence>
<dbReference type="Proteomes" id="UP000025061">
    <property type="component" value="Unassembled WGS sequence"/>
</dbReference>
<dbReference type="NCBIfam" id="TIGR00275">
    <property type="entry name" value="aminoacetone oxidase family FAD-binding enzyme"/>
    <property type="match status" value="1"/>
</dbReference>
<keyword evidence="7" id="KW-1185">Reference proteome</keyword>
<dbReference type="AlphaFoldDB" id="A0A059G0Q6"/>
<dbReference type="InterPro" id="IPR004792">
    <property type="entry name" value="BaiN-like"/>
</dbReference>
<evidence type="ECO:0000259" key="4">
    <source>
        <dbReference type="Pfam" id="PF03486"/>
    </source>
</evidence>
<dbReference type="Gene3D" id="2.40.30.10">
    <property type="entry name" value="Translation factors"/>
    <property type="match status" value="1"/>
</dbReference>
<dbReference type="InterPro" id="IPR057661">
    <property type="entry name" value="RsdA/BaiN/AoA(So)_Rossmann"/>
</dbReference>
<sequence>MKQVAIIGAGPAGLMAAEAALERGARVAIYDAMPSPARKFLMAGKSGLNITHSEDESLFRSRYTAPDARLAAMVAAFGPAEITAWMAGLGIESYAGSSGRVFPIGMKASPLLRRWLARLGEGGATLHTRHRWTGWDAAGALVFDTPDGEMRVAADATILALGGASWSRLGSDGAWADILAARGVAIEPFAPSNCGFMVDWSARLLAAHEGAPIKSVSLSAGGKTQRGDFVITRAGIESGAVYPLSAALRQELAGRGATTLLIDLLPDTDEAALAARLTGANAKDSVSNRLRKAARLDATKIALLNEVTQGGAPKDPAALARLLKALPLMLTGTAPMDTAISTAGGVAWDALDNHLMLKAVPDTYCVGEMVAWDAPTGGYLLTACLAMGRGVGSAGGN</sequence>
<dbReference type="PRINTS" id="PR00411">
    <property type="entry name" value="PNDRDTASEI"/>
</dbReference>
<keyword evidence="2" id="KW-0285">Flavoprotein</keyword>
<accession>A0A059G0Q6</accession>
<comment type="caution">
    <text evidence="6">The sequence shown here is derived from an EMBL/GenBank/DDBJ whole genome shotgun (WGS) entry which is preliminary data.</text>
</comment>